<dbReference type="EMBL" id="GEZM01037070">
    <property type="protein sequence ID" value="JAV82215.1"/>
    <property type="molecule type" value="Transcribed_RNA"/>
</dbReference>
<sequence>MAHGLNSVLKRGPGAIGSSKSEGKSGIGSRRIFAPHFKLQVLDSYRHDADCKGNQRATARKYGIHRRQIQKWLQCENNLRNSVGKSKVVSAAPEARKCGAELSLRSGQHRQRDDLCNDVYSQSPSVEIHVHCQDAYSQSVTNSDVINANDAYDLPTELGSEARVPSLILAPLDYTTHSRSQSVSPIDSGSPIDLSLKRPISLMEVSAPVCCPLSPQASRIPSPSCLVPFIQPHPDIWDLSTRNEVENTTDVRFPPHVESPPIENPPKPVKLFKPYLDDLRDEAEDIKAEPNIQPCCNRFVSSLPESEPTFCNNNYITPDYTYSLYELQPKNTINYYYTINKNYLYSPECENLPFCAAYENTVMLPQHSPPLKQRQSYSVDFKLSAIECYYQDTICRGNQRAVANKYNIHRRQVQKWLKQEDELRNRNDFARNVHIVR</sequence>
<evidence type="ECO:0000313" key="6">
    <source>
        <dbReference type="Proteomes" id="UP000327044"/>
    </source>
</evidence>
<organism evidence="4">
    <name type="scientific">Photinus pyralis</name>
    <name type="common">Common eastern firefly</name>
    <name type="synonym">Lampyris pyralis</name>
    <dbReference type="NCBI Taxonomy" id="7054"/>
    <lineage>
        <taxon>Eukaryota</taxon>
        <taxon>Metazoa</taxon>
        <taxon>Ecdysozoa</taxon>
        <taxon>Arthropoda</taxon>
        <taxon>Hexapoda</taxon>
        <taxon>Insecta</taxon>
        <taxon>Pterygota</taxon>
        <taxon>Neoptera</taxon>
        <taxon>Endopterygota</taxon>
        <taxon>Coleoptera</taxon>
        <taxon>Polyphaga</taxon>
        <taxon>Elateriformia</taxon>
        <taxon>Elateroidea</taxon>
        <taxon>Lampyridae</taxon>
        <taxon>Lampyrinae</taxon>
        <taxon>Photinus</taxon>
    </lineage>
</organism>
<keyword evidence="6" id="KW-1185">Reference proteome</keyword>
<dbReference type="Gene3D" id="1.10.10.60">
    <property type="entry name" value="Homeodomain-like"/>
    <property type="match status" value="2"/>
</dbReference>
<feature type="region of interest" description="Disordered" evidence="2">
    <location>
        <begin position="1"/>
        <end position="28"/>
    </location>
</feature>
<dbReference type="GO" id="GO:0043565">
    <property type="term" value="F:sequence-specific DNA binding"/>
    <property type="evidence" value="ECO:0007669"/>
    <property type="project" value="InterPro"/>
</dbReference>
<feature type="domain" description="Brinker DNA-binding" evidence="3">
    <location>
        <begin position="374"/>
        <end position="425"/>
    </location>
</feature>
<protein>
    <recommendedName>
        <fullName evidence="3">Brinker DNA-binding domain-containing protein</fullName>
    </recommendedName>
</protein>
<evidence type="ECO:0000313" key="4">
    <source>
        <dbReference type="EMBL" id="JAV82215.1"/>
    </source>
</evidence>
<reference evidence="4" key="1">
    <citation type="journal article" date="2016" name="Sci. Rep.">
        <title>Molecular characterization of firefly nuptial gifts: a multi-omics approach sheds light on postcopulatory sexual selection.</title>
        <authorList>
            <person name="Al-Wathiqui N."/>
            <person name="Fallon T.R."/>
            <person name="South A."/>
            <person name="Weng J.K."/>
            <person name="Lewis S.M."/>
        </authorList>
    </citation>
    <scope>NUCLEOTIDE SEQUENCE</scope>
</reference>
<dbReference type="AlphaFoldDB" id="A0A1Y1MD35"/>
<dbReference type="Pfam" id="PF09607">
    <property type="entry name" value="BrkDBD"/>
    <property type="match status" value="2"/>
</dbReference>
<dbReference type="OrthoDB" id="7764420at2759"/>
<feature type="domain" description="Brinker DNA-binding" evidence="3">
    <location>
        <begin position="28"/>
        <end position="83"/>
    </location>
</feature>
<dbReference type="InterPro" id="IPR051839">
    <property type="entry name" value="RD_transcriptional_regulator"/>
</dbReference>
<dbReference type="EMBL" id="VVIM01000002">
    <property type="protein sequence ID" value="KAB0802878.1"/>
    <property type="molecule type" value="Genomic_DNA"/>
</dbReference>
<dbReference type="Proteomes" id="UP000327044">
    <property type="component" value="Unassembled WGS sequence"/>
</dbReference>
<accession>A0A1Y1MD35</accession>
<dbReference type="InParanoid" id="A0A1Y1MD35"/>
<dbReference type="PANTHER" id="PTHR33215">
    <property type="entry name" value="PROTEIN DISTAL ANTENNA"/>
    <property type="match status" value="1"/>
</dbReference>
<keyword evidence="1" id="KW-0238">DNA-binding</keyword>
<evidence type="ECO:0000259" key="3">
    <source>
        <dbReference type="Pfam" id="PF09607"/>
    </source>
</evidence>
<reference evidence="5 6" key="2">
    <citation type="journal article" date="2018" name="Elife">
        <title>Firefly genomes illuminate parallel origins of bioluminescence in beetles.</title>
        <authorList>
            <person name="Fallon T.R."/>
            <person name="Lower S.E."/>
            <person name="Chang C.H."/>
            <person name="Bessho-Uehara M."/>
            <person name="Martin G.J."/>
            <person name="Bewick A.J."/>
            <person name="Behringer M."/>
            <person name="Debat H.J."/>
            <person name="Wong I."/>
            <person name="Day J.C."/>
            <person name="Suvorov A."/>
            <person name="Silva C.J."/>
            <person name="Stanger-Hall K.F."/>
            <person name="Hall D.W."/>
            <person name="Schmitz R.J."/>
            <person name="Nelson D.R."/>
            <person name="Lewis S.M."/>
            <person name="Shigenobu S."/>
            <person name="Bybee S.M."/>
            <person name="Larracuente A.M."/>
            <person name="Oba Y."/>
            <person name="Weng J.K."/>
        </authorList>
    </citation>
    <scope>NUCLEOTIDE SEQUENCE [LARGE SCALE GENOMIC DNA]</scope>
    <source>
        <strain evidence="5">1611_PpyrPB1</strain>
        <tissue evidence="5">Whole body</tissue>
    </source>
</reference>
<evidence type="ECO:0000256" key="1">
    <source>
        <dbReference type="ARBA" id="ARBA00023125"/>
    </source>
</evidence>
<evidence type="ECO:0000313" key="5">
    <source>
        <dbReference type="EMBL" id="KAB0802878.1"/>
    </source>
</evidence>
<evidence type="ECO:0000256" key="2">
    <source>
        <dbReference type="SAM" id="MobiDB-lite"/>
    </source>
</evidence>
<dbReference type="PANTHER" id="PTHR33215:SF13">
    <property type="entry name" value="PROTEIN DISTAL ANTENNA"/>
    <property type="match status" value="1"/>
</dbReference>
<dbReference type="InterPro" id="IPR018586">
    <property type="entry name" value="Brinker_DNA-bd"/>
</dbReference>
<dbReference type="InterPro" id="IPR010921">
    <property type="entry name" value="Trp_repressor/repl_initiator"/>
</dbReference>
<name>A0A1Y1MD35_PHOPY</name>
<reference evidence="5" key="3">
    <citation type="submission" date="2019-08" db="EMBL/GenBank/DDBJ databases">
        <authorList>
            <consortium name="Photinus pyralis genome working group"/>
            <person name="Fallon T.R."/>
            <person name="Sander Lower S.E."/>
            <person name="Weng J.-K."/>
        </authorList>
    </citation>
    <scope>NUCLEOTIDE SEQUENCE</scope>
    <source>
        <strain evidence="5">1611_PpyrPB1</strain>
        <tissue evidence="5">Whole body</tissue>
    </source>
</reference>
<dbReference type="SUPFAM" id="SSF48295">
    <property type="entry name" value="TrpR-like"/>
    <property type="match status" value="1"/>
</dbReference>
<proteinExistence type="predicted"/>
<gene>
    <name evidence="5" type="ORF">PPYR_05064</name>
</gene>